<dbReference type="AlphaFoldDB" id="A0A2T0JWI6"/>
<evidence type="ECO:0000313" key="2">
    <source>
        <dbReference type="Proteomes" id="UP000239415"/>
    </source>
</evidence>
<organism evidence="1 2">
    <name type="scientific">Actinoplanes italicus</name>
    <dbReference type="NCBI Taxonomy" id="113567"/>
    <lineage>
        <taxon>Bacteria</taxon>
        <taxon>Bacillati</taxon>
        <taxon>Actinomycetota</taxon>
        <taxon>Actinomycetes</taxon>
        <taxon>Micromonosporales</taxon>
        <taxon>Micromonosporaceae</taxon>
        <taxon>Actinoplanes</taxon>
    </lineage>
</organism>
<comment type="caution">
    <text evidence="1">The sequence shown here is derived from an EMBL/GenBank/DDBJ whole genome shotgun (WGS) entry which is preliminary data.</text>
</comment>
<gene>
    <name evidence="1" type="ORF">CLV67_13099</name>
</gene>
<name>A0A2T0JWI6_9ACTN</name>
<keyword evidence="2" id="KW-1185">Reference proteome</keyword>
<proteinExistence type="predicted"/>
<protein>
    <submittedName>
        <fullName evidence="1">Uncharacterized protein</fullName>
    </submittedName>
</protein>
<dbReference type="EMBL" id="PVMZ01000030">
    <property type="protein sequence ID" value="PRX12074.1"/>
    <property type="molecule type" value="Genomic_DNA"/>
</dbReference>
<dbReference type="Proteomes" id="UP000239415">
    <property type="component" value="Unassembled WGS sequence"/>
</dbReference>
<reference evidence="1 2" key="1">
    <citation type="submission" date="2018-03" db="EMBL/GenBank/DDBJ databases">
        <title>Genomic Encyclopedia of Archaeal and Bacterial Type Strains, Phase II (KMG-II): from individual species to whole genera.</title>
        <authorList>
            <person name="Goeker M."/>
        </authorList>
    </citation>
    <scope>NUCLEOTIDE SEQUENCE [LARGE SCALE GENOMIC DNA]</scope>
    <source>
        <strain evidence="1 2">DSM 43146</strain>
    </source>
</reference>
<evidence type="ECO:0000313" key="1">
    <source>
        <dbReference type="EMBL" id="PRX12074.1"/>
    </source>
</evidence>
<accession>A0A2T0JWI6</accession>
<sequence>MAVLTSTLLVITGCATSGQSVAPAATAAPAVTISGLDEATAEVCGISHQATLGEGGYDFDVATATRIVTLGKASKSTIITAAAAVLEVPVRQAQAAAGEPTEAGHLAELRTAMLKFQTICQDADALVGSIEESRTAVDSGADQQATR</sequence>